<dbReference type="AlphaFoldDB" id="A0A368VRV7"/>
<dbReference type="PANTHER" id="PTHR36452:SF1">
    <property type="entry name" value="DUF2461 DOMAIN-CONTAINING PROTEIN"/>
    <property type="match status" value="1"/>
</dbReference>
<dbReference type="InterPro" id="IPR015996">
    <property type="entry name" value="UCP028451"/>
</dbReference>
<sequence length="243" mass="27674">MSRVTCGFTIRAGSARSRRGSPYRDAVWFEGFGDGVVDFYEGLEADNSKSYWYEHLEVYREHVRRPMEMLLAELEPEFAEFGTGKVFRPHRDVRFSRDKSPFKTHCAAVVEPGRGGGAHYVEVGTGGLLVAGGCFHTAADQLARFRTAVDDPVRGERLRSLLEGLAAGGWTITGETLRTRPRGTPADHPRLPLLRHRTLYAVHRWDPDDTLHERACVDRVRRAWSQLRELNRWCRDHIGVSER</sequence>
<name>A0A368VRV7_9ACTN</name>
<accession>A0A368VRV7</accession>
<proteinExistence type="predicted"/>
<evidence type="ECO:0000313" key="2">
    <source>
        <dbReference type="Proteomes" id="UP000253495"/>
    </source>
</evidence>
<evidence type="ECO:0000313" key="1">
    <source>
        <dbReference type="EMBL" id="RCW43197.1"/>
    </source>
</evidence>
<gene>
    <name evidence="1" type="ORF">DFQ14_10786</name>
</gene>
<keyword evidence="2" id="KW-1185">Reference proteome</keyword>
<organism evidence="1 2">
    <name type="scientific">Halopolyspora algeriensis</name>
    <dbReference type="NCBI Taxonomy" id="1500506"/>
    <lineage>
        <taxon>Bacteria</taxon>
        <taxon>Bacillati</taxon>
        <taxon>Actinomycetota</taxon>
        <taxon>Actinomycetes</taxon>
        <taxon>Actinomycetes incertae sedis</taxon>
        <taxon>Halopolyspora</taxon>
    </lineage>
</organism>
<dbReference type="PANTHER" id="PTHR36452">
    <property type="entry name" value="CHROMOSOME 12, WHOLE GENOME SHOTGUN SEQUENCE"/>
    <property type="match status" value="1"/>
</dbReference>
<dbReference type="PIRSF" id="PIRSF028451">
    <property type="entry name" value="UCP028451"/>
    <property type="match status" value="1"/>
</dbReference>
<protein>
    <submittedName>
        <fullName evidence="1">Uncharacterized protein (TIGR02453 family)</fullName>
    </submittedName>
</protein>
<comment type="caution">
    <text evidence="1">The sequence shown here is derived from an EMBL/GenBank/DDBJ whole genome shotgun (WGS) entry which is preliminary data.</text>
</comment>
<dbReference type="Pfam" id="PF09365">
    <property type="entry name" value="DUF2461"/>
    <property type="match status" value="1"/>
</dbReference>
<dbReference type="EMBL" id="QPJC01000007">
    <property type="protein sequence ID" value="RCW43197.1"/>
    <property type="molecule type" value="Genomic_DNA"/>
</dbReference>
<dbReference type="NCBIfam" id="TIGR02453">
    <property type="entry name" value="TIGR02453 family protein"/>
    <property type="match status" value="1"/>
</dbReference>
<dbReference type="InterPro" id="IPR012808">
    <property type="entry name" value="CHP02453"/>
</dbReference>
<dbReference type="Proteomes" id="UP000253495">
    <property type="component" value="Unassembled WGS sequence"/>
</dbReference>
<reference evidence="1 2" key="1">
    <citation type="submission" date="2018-07" db="EMBL/GenBank/DDBJ databases">
        <title>Genomic Encyclopedia of Type Strains, Phase III (KMG-III): the genomes of soil and plant-associated and newly described type strains.</title>
        <authorList>
            <person name="Whitman W."/>
        </authorList>
    </citation>
    <scope>NUCLEOTIDE SEQUENCE [LARGE SCALE GENOMIC DNA]</scope>
    <source>
        <strain evidence="1 2">CECT 8575</strain>
    </source>
</reference>